<reference evidence="3 4" key="1">
    <citation type="submission" date="2019-08" db="EMBL/GenBank/DDBJ databases">
        <title>A chromosome-level genome assembly, high-density linkage maps, and genome scans reveal the genomic architecture of hybrid incompatibilities underlying speciation via character displacement in darters (Percidae: Etheostominae).</title>
        <authorList>
            <person name="Moran R.L."/>
            <person name="Catchen J.M."/>
            <person name="Fuller R.C."/>
        </authorList>
    </citation>
    <scope>NUCLEOTIDE SEQUENCE [LARGE SCALE GENOMIC DNA]</scope>
    <source>
        <strain evidence="3">EspeVRDwgs_2016</strain>
        <tissue evidence="3">Muscle</tissue>
    </source>
</reference>
<comment type="caution">
    <text evidence="3">The sequence shown here is derived from an EMBL/GenBank/DDBJ whole genome shotgun (WGS) entry which is preliminary data.</text>
</comment>
<dbReference type="Proteomes" id="UP000327493">
    <property type="component" value="Chromosome 6"/>
</dbReference>
<proteinExistence type="predicted"/>
<name>A0A5J5DER8_9PERO</name>
<protein>
    <submittedName>
        <fullName evidence="3">Uncharacterized protein</fullName>
    </submittedName>
</protein>
<keyword evidence="2" id="KW-0812">Transmembrane</keyword>
<organism evidence="3 4">
    <name type="scientific">Etheostoma spectabile</name>
    <name type="common">orangethroat darter</name>
    <dbReference type="NCBI Taxonomy" id="54343"/>
    <lineage>
        <taxon>Eukaryota</taxon>
        <taxon>Metazoa</taxon>
        <taxon>Chordata</taxon>
        <taxon>Craniata</taxon>
        <taxon>Vertebrata</taxon>
        <taxon>Euteleostomi</taxon>
        <taxon>Actinopterygii</taxon>
        <taxon>Neopterygii</taxon>
        <taxon>Teleostei</taxon>
        <taxon>Neoteleostei</taxon>
        <taxon>Acanthomorphata</taxon>
        <taxon>Eupercaria</taxon>
        <taxon>Perciformes</taxon>
        <taxon>Percoidei</taxon>
        <taxon>Percidae</taxon>
        <taxon>Etheostomatinae</taxon>
        <taxon>Etheostoma</taxon>
    </lineage>
</organism>
<evidence type="ECO:0000256" key="1">
    <source>
        <dbReference type="SAM" id="MobiDB-lite"/>
    </source>
</evidence>
<keyword evidence="2" id="KW-1133">Transmembrane helix</keyword>
<dbReference type="AlphaFoldDB" id="A0A5J5DER8"/>
<sequence length="177" mass="19466">MVQKPNKPKLLTLYNTRNKKKKQGYLSPLLLLSSALSGYMCITVHPSMFLFSFFHLMFTFNGTPEAFVTQTLNCGVQAQSLWVANRCEYPSRNPPSPLDSPLPAICYIPSPLSTQADIHDHGTATQVRTTGERARNGRRTDGGGYRSDDAAVCLSLWETGGLDGGFVYSTDLDRGQG</sequence>
<keyword evidence="4" id="KW-1185">Reference proteome</keyword>
<gene>
    <name evidence="3" type="ORF">FQN60_017168</name>
</gene>
<dbReference type="EMBL" id="VOFY01000006">
    <property type="protein sequence ID" value="KAA8591794.1"/>
    <property type="molecule type" value="Genomic_DNA"/>
</dbReference>
<feature type="compositionally biased region" description="Basic and acidic residues" evidence="1">
    <location>
        <begin position="130"/>
        <end position="143"/>
    </location>
</feature>
<evidence type="ECO:0000313" key="3">
    <source>
        <dbReference type="EMBL" id="KAA8591794.1"/>
    </source>
</evidence>
<feature type="region of interest" description="Disordered" evidence="1">
    <location>
        <begin position="124"/>
        <end position="143"/>
    </location>
</feature>
<evidence type="ECO:0000313" key="4">
    <source>
        <dbReference type="Proteomes" id="UP000327493"/>
    </source>
</evidence>
<accession>A0A5J5DER8</accession>
<evidence type="ECO:0000256" key="2">
    <source>
        <dbReference type="SAM" id="Phobius"/>
    </source>
</evidence>
<keyword evidence="2" id="KW-0472">Membrane</keyword>
<feature type="transmembrane region" description="Helical" evidence="2">
    <location>
        <begin position="29"/>
        <end position="54"/>
    </location>
</feature>